<dbReference type="PANTHER" id="PTHR22948:SF29">
    <property type="entry name" value="FI02030P-RELATED"/>
    <property type="match status" value="1"/>
</dbReference>
<name>A0AAN7VI03_9COLE</name>
<accession>A0AAN7VI03</accession>
<dbReference type="SUPFAM" id="SSF63748">
    <property type="entry name" value="Tudor/PWWP/MBT"/>
    <property type="match status" value="4"/>
</dbReference>
<dbReference type="SMART" id="SM00333">
    <property type="entry name" value="TUDOR"/>
    <property type="match status" value="4"/>
</dbReference>
<dbReference type="EMBL" id="JAVRBK010000002">
    <property type="protein sequence ID" value="KAK5648522.1"/>
    <property type="molecule type" value="Genomic_DNA"/>
</dbReference>
<sequence>MHDGTYILDQVISDTSKLTDANTETPLKLRQPRSVTPVMKECDKSEKKLNRKLVIDQISDAGIFQFCEKTSDQTFTGFALPDAYGNEFEMLSEIGSNSTYDSKFIPNVGDVVGVEHDGDVARGLILSTTMGKYTCTLIDYGTTKVTHEVRQLPEKYTLIPEFSFECEANANIIQQLQETNSTIAMRIKTPSKLRLCLESGETYELIGRPIPFSPLKNEKVDTPQVITTPPRKVEECPIEKSPSNISKQKTVNEDKKSDETIFMPRKLVIEDLSERGTFDFIAKTSDTTFTCFICPEKYLAELNHLEMIYKDTSLDKSFKPQIGDLVAANSSDDGVVRAVVLNISDEKYECALIDYGTIQWISDVRLLPEKYVNIPEFVCECRADPEITKDLANLKCQSMTIKVPGTLTLTVENGKQHIVKGYRWDPTKLHVNSIKKDNQCKAYKRPASMLLKDTDKVMIVGTLNDYLLVRNKECHATFTAVCQELANYEGKPYEQPEVGCLAISNFKDENLYRVAINKIDGGIATLDYIDYGNIDSVPINGLKTINEKIATMNSTVINIHLKDFTQHKFSKKMLELLMNCNEKREKFNAHKISGEKDVYDLIGMDGVSLTERLNKVENNVTTPKLTMENKSATPQSQDKNYCTTPKSQGENKSVKFNLPETSTPKSHRVAEPVCRLKDILKCDMKPGNLALLCTHVGNLNEGQVSFCKADDETSMILVYIDEMISKFIEKDTSTSYIPTSSEVCLAKFDGDWFRAAVVKVDNFNKFGVYFVDYGNHCIVDSTDIRKLPAELSTTKAQAMVCRLDGVVKENGKTVTDALLSRLVVDIVESEIYTAEITSVCDNMYYIIIPSLLKQWKSDGLL</sequence>
<dbReference type="Proteomes" id="UP001329430">
    <property type="component" value="Chromosome 2"/>
</dbReference>
<evidence type="ECO:0000313" key="4">
    <source>
        <dbReference type="Proteomes" id="UP001329430"/>
    </source>
</evidence>
<feature type="region of interest" description="Disordered" evidence="1">
    <location>
        <begin position="627"/>
        <end position="664"/>
    </location>
</feature>
<feature type="domain" description="Tudor" evidence="2">
    <location>
        <begin position="737"/>
        <end position="794"/>
    </location>
</feature>
<gene>
    <name evidence="3" type="ORF">RI129_003414</name>
</gene>
<dbReference type="PANTHER" id="PTHR22948">
    <property type="entry name" value="TUDOR DOMAIN CONTAINING PROTEIN"/>
    <property type="match status" value="1"/>
</dbReference>
<dbReference type="InterPro" id="IPR050621">
    <property type="entry name" value="Tudor_domain_containing"/>
</dbReference>
<feature type="domain" description="Tudor" evidence="2">
    <location>
        <begin position="495"/>
        <end position="552"/>
    </location>
</feature>
<dbReference type="FunFam" id="2.30.30.140:FF:000018">
    <property type="entry name" value="Serine/threonine-protein kinase 31"/>
    <property type="match status" value="1"/>
</dbReference>
<comment type="caution">
    <text evidence="3">The sequence shown here is derived from an EMBL/GenBank/DDBJ whole genome shotgun (WGS) entry which is preliminary data.</text>
</comment>
<feature type="compositionally biased region" description="Polar residues" evidence="1">
    <location>
        <begin position="627"/>
        <end position="651"/>
    </location>
</feature>
<protein>
    <recommendedName>
        <fullName evidence="2">Tudor domain-containing protein</fullName>
    </recommendedName>
</protein>
<proteinExistence type="predicted"/>
<keyword evidence="4" id="KW-1185">Reference proteome</keyword>
<evidence type="ECO:0000256" key="1">
    <source>
        <dbReference type="SAM" id="MobiDB-lite"/>
    </source>
</evidence>
<dbReference type="AlphaFoldDB" id="A0AAN7VI03"/>
<reference evidence="3 4" key="1">
    <citation type="journal article" date="2024" name="Insects">
        <title>An Improved Chromosome-Level Genome Assembly of the Firefly Pyrocoelia pectoralis.</title>
        <authorList>
            <person name="Fu X."/>
            <person name="Meyer-Rochow V.B."/>
            <person name="Ballantyne L."/>
            <person name="Zhu X."/>
        </authorList>
    </citation>
    <scope>NUCLEOTIDE SEQUENCE [LARGE SCALE GENOMIC DNA]</scope>
    <source>
        <strain evidence="3">XCY_ONT2</strain>
    </source>
</reference>
<dbReference type="InterPro" id="IPR002999">
    <property type="entry name" value="Tudor"/>
</dbReference>
<dbReference type="PROSITE" id="PS50304">
    <property type="entry name" value="TUDOR"/>
    <property type="match status" value="2"/>
</dbReference>
<evidence type="ECO:0000313" key="3">
    <source>
        <dbReference type="EMBL" id="KAK5648522.1"/>
    </source>
</evidence>
<dbReference type="Gene3D" id="2.30.30.140">
    <property type="match status" value="4"/>
</dbReference>
<evidence type="ECO:0000259" key="2">
    <source>
        <dbReference type="PROSITE" id="PS50304"/>
    </source>
</evidence>
<organism evidence="3 4">
    <name type="scientific">Pyrocoelia pectoralis</name>
    <dbReference type="NCBI Taxonomy" id="417401"/>
    <lineage>
        <taxon>Eukaryota</taxon>
        <taxon>Metazoa</taxon>
        <taxon>Ecdysozoa</taxon>
        <taxon>Arthropoda</taxon>
        <taxon>Hexapoda</taxon>
        <taxon>Insecta</taxon>
        <taxon>Pterygota</taxon>
        <taxon>Neoptera</taxon>
        <taxon>Endopterygota</taxon>
        <taxon>Coleoptera</taxon>
        <taxon>Polyphaga</taxon>
        <taxon>Elateriformia</taxon>
        <taxon>Elateroidea</taxon>
        <taxon>Lampyridae</taxon>
        <taxon>Lampyrinae</taxon>
        <taxon>Pyrocoelia</taxon>
    </lineage>
</organism>
<dbReference type="Pfam" id="PF00567">
    <property type="entry name" value="TUDOR"/>
    <property type="match status" value="4"/>
</dbReference>